<proteinExistence type="inferred from homology"/>
<organism evidence="6 7">
    <name type="scientific">Methylovirgula ligni</name>
    <dbReference type="NCBI Taxonomy" id="569860"/>
    <lineage>
        <taxon>Bacteria</taxon>
        <taxon>Pseudomonadati</taxon>
        <taxon>Pseudomonadota</taxon>
        <taxon>Alphaproteobacteria</taxon>
        <taxon>Hyphomicrobiales</taxon>
        <taxon>Beijerinckiaceae</taxon>
        <taxon>Methylovirgula</taxon>
    </lineage>
</organism>
<evidence type="ECO:0000313" key="7">
    <source>
        <dbReference type="Proteomes" id="UP000256900"/>
    </source>
</evidence>
<evidence type="ECO:0000256" key="1">
    <source>
        <dbReference type="ARBA" id="ARBA00005990"/>
    </source>
</evidence>
<dbReference type="Pfam" id="PF03358">
    <property type="entry name" value="FMN_red"/>
    <property type="match status" value="1"/>
</dbReference>
<dbReference type="AlphaFoldDB" id="A0A3D9YLA0"/>
<keyword evidence="3" id="KW-0288">FMN</keyword>
<dbReference type="EMBL" id="QUMO01000006">
    <property type="protein sequence ID" value="REF83336.1"/>
    <property type="molecule type" value="Genomic_DNA"/>
</dbReference>
<dbReference type="InterPro" id="IPR005025">
    <property type="entry name" value="FMN_Rdtase-like_dom"/>
</dbReference>
<dbReference type="GO" id="GO:0016491">
    <property type="term" value="F:oxidoreductase activity"/>
    <property type="evidence" value="ECO:0007669"/>
    <property type="project" value="UniProtKB-KW"/>
</dbReference>
<dbReference type="PANTHER" id="PTHR43408:SF2">
    <property type="entry name" value="FMN REDUCTASE (NADPH)"/>
    <property type="match status" value="1"/>
</dbReference>
<evidence type="ECO:0000256" key="4">
    <source>
        <dbReference type="ARBA" id="ARBA00023002"/>
    </source>
</evidence>
<dbReference type="SUPFAM" id="SSF52218">
    <property type="entry name" value="Flavoproteins"/>
    <property type="match status" value="1"/>
</dbReference>
<keyword evidence="7" id="KW-1185">Reference proteome</keyword>
<evidence type="ECO:0000256" key="3">
    <source>
        <dbReference type="ARBA" id="ARBA00022643"/>
    </source>
</evidence>
<dbReference type="RefSeq" id="WP_115837939.1">
    <property type="nucleotide sequence ID" value="NZ_CP025086.1"/>
</dbReference>
<gene>
    <name evidence="6" type="ORF">DES32_3257</name>
</gene>
<sequence length="188" mass="19721">MPAKVVVFSGNTHRPSKSRSLAQSVLEAAAAQIALDAQTFDLVDAGQGVGAFARANLPSGAQEIVEAIESAEALIVSVPVYKGSYPGLFKHLIDFVDPLALADKPVLLAATGGGLRHALVVEHQLRPLFGFFSALTIPTAVYANDGDFVDGVAVEPVLQERIRQAASQFAASLGARKSQTADELAHTF</sequence>
<keyword evidence="4" id="KW-0560">Oxidoreductase</keyword>
<dbReference type="InterPro" id="IPR019912">
    <property type="entry name" value="FMN_Rdtase_MsuE-like"/>
</dbReference>
<dbReference type="Gene3D" id="3.40.50.360">
    <property type="match status" value="1"/>
</dbReference>
<dbReference type="InterPro" id="IPR029039">
    <property type="entry name" value="Flavoprotein-like_sf"/>
</dbReference>
<name>A0A3D9YLA0_9HYPH</name>
<evidence type="ECO:0000256" key="2">
    <source>
        <dbReference type="ARBA" id="ARBA00022630"/>
    </source>
</evidence>
<dbReference type="OrthoDB" id="1643408at2"/>
<comment type="caution">
    <text evidence="6">The sequence shown here is derived from an EMBL/GenBank/DDBJ whole genome shotgun (WGS) entry which is preliminary data.</text>
</comment>
<evidence type="ECO:0000313" key="6">
    <source>
        <dbReference type="EMBL" id="REF83336.1"/>
    </source>
</evidence>
<keyword evidence="2" id="KW-0285">Flavoprotein</keyword>
<protein>
    <submittedName>
        <fullName evidence="6">FMN reductase</fullName>
    </submittedName>
</protein>
<dbReference type="NCBIfam" id="TIGR03566">
    <property type="entry name" value="FMN_reduc_MsuE"/>
    <property type="match status" value="1"/>
</dbReference>
<dbReference type="PANTHER" id="PTHR43408">
    <property type="entry name" value="FMN REDUCTASE (NADPH)"/>
    <property type="match status" value="1"/>
</dbReference>
<feature type="domain" description="NADPH-dependent FMN reductase-like" evidence="5">
    <location>
        <begin position="4"/>
        <end position="143"/>
    </location>
</feature>
<dbReference type="InterPro" id="IPR051814">
    <property type="entry name" value="NAD(P)H-dep_FMN_reductase"/>
</dbReference>
<reference evidence="6 7" key="1">
    <citation type="submission" date="2018-08" db="EMBL/GenBank/DDBJ databases">
        <title>Genomic Encyclopedia of Type Strains, Phase IV (KMG-IV): sequencing the most valuable type-strain genomes for metagenomic binning, comparative biology and taxonomic classification.</title>
        <authorList>
            <person name="Goeker M."/>
        </authorList>
    </citation>
    <scope>NUCLEOTIDE SEQUENCE [LARGE SCALE GENOMIC DNA]</scope>
    <source>
        <strain evidence="6 7">BW863</strain>
    </source>
</reference>
<dbReference type="Proteomes" id="UP000256900">
    <property type="component" value="Unassembled WGS sequence"/>
</dbReference>
<accession>A0A3D9YLA0</accession>
<comment type="similarity">
    <text evidence="1">Belongs to the SsuE family.</text>
</comment>
<evidence type="ECO:0000259" key="5">
    <source>
        <dbReference type="Pfam" id="PF03358"/>
    </source>
</evidence>